<dbReference type="KEGG" id="tpaf:A3L08_07645"/>
<dbReference type="EMBL" id="CP015102">
    <property type="protein sequence ID" value="ASJ07678.1"/>
    <property type="molecule type" value="Genomic_DNA"/>
</dbReference>
<gene>
    <name evidence="1" type="ORF">A3L08_07645</name>
</gene>
<organism evidence="1 2">
    <name type="scientific">Thermococcus pacificus</name>
    <dbReference type="NCBI Taxonomy" id="71998"/>
    <lineage>
        <taxon>Archaea</taxon>
        <taxon>Methanobacteriati</taxon>
        <taxon>Methanobacteriota</taxon>
        <taxon>Thermococci</taxon>
        <taxon>Thermococcales</taxon>
        <taxon>Thermococcaceae</taxon>
        <taxon>Thermococcus</taxon>
    </lineage>
</organism>
<evidence type="ECO:0000313" key="2">
    <source>
        <dbReference type="Proteomes" id="UP000197418"/>
    </source>
</evidence>
<keyword evidence="2" id="KW-1185">Reference proteome</keyword>
<dbReference type="Proteomes" id="UP000197418">
    <property type="component" value="Chromosome"/>
</dbReference>
<reference evidence="1 2" key="1">
    <citation type="submission" date="2016-04" db="EMBL/GenBank/DDBJ databases">
        <title>Complete genome sequence of Thermococcus pacificus type strain P4.</title>
        <authorList>
            <person name="Oger P.M."/>
        </authorList>
    </citation>
    <scope>NUCLEOTIDE SEQUENCE [LARGE SCALE GENOMIC DNA]</scope>
    <source>
        <strain evidence="1 2">P-4</strain>
    </source>
</reference>
<dbReference type="AlphaFoldDB" id="A0A218PA80"/>
<proteinExistence type="predicted"/>
<name>A0A218PA80_9EURY</name>
<sequence length="79" mass="9069">MATEKENLAPSEEDEKKIKSVLPWGNPRFLSEVIEERAKEREEAIEIVEGLIDPDILPGEIKSIVKKPDKKELIEEIEE</sequence>
<dbReference type="OrthoDB" id="102571at2157"/>
<evidence type="ECO:0000313" key="1">
    <source>
        <dbReference type="EMBL" id="ASJ07678.1"/>
    </source>
</evidence>
<accession>A0A218PA80</accession>
<protein>
    <submittedName>
        <fullName evidence="1">Uncharacterized protein</fullName>
    </submittedName>
</protein>